<accession>A0A0D3J0P2</accession>
<dbReference type="EnsemblProtists" id="EOD17077">
    <property type="protein sequence ID" value="EOD17077"/>
    <property type="gene ID" value="EMIHUDRAFT_244503"/>
</dbReference>
<organism evidence="1 2">
    <name type="scientific">Emiliania huxleyi (strain CCMP1516)</name>
    <dbReference type="NCBI Taxonomy" id="280463"/>
    <lineage>
        <taxon>Eukaryota</taxon>
        <taxon>Haptista</taxon>
        <taxon>Haptophyta</taxon>
        <taxon>Prymnesiophyceae</taxon>
        <taxon>Isochrysidales</taxon>
        <taxon>Noelaerhabdaceae</taxon>
        <taxon>Emiliania</taxon>
    </lineage>
</organism>
<dbReference type="STRING" id="2903.R1C4K0"/>
<name>A0A0D3J0P2_EMIH1</name>
<evidence type="ECO:0000313" key="1">
    <source>
        <dbReference type="EnsemblProtists" id="EOD17077"/>
    </source>
</evidence>
<dbReference type="RefSeq" id="XP_005769506.1">
    <property type="nucleotide sequence ID" value="XM_005769449.1"/>
</dbReference>
<dbReference type="GeneID" id="17263228"/>
<keyword evidence="2" id="KW-1185">Reference proteome</keyword>
<dbReference type="Proteomes" id="UP000013827">
    <property type="component" value="Unassembled WGS sequence"/>
</dbReference>
<sequence>MQATQTALQRTAEAGVQHRPVLANQDERVQLELLQARTISPQGGPLPGAVARRRLHPPRAVALPSHEGAALSQAAPSARAWGWELEGVGVHRILASKACRRAIMFGDMLDATQCQAPYLPSSPTPVVFSCGHGRPSIAPMLQLPTADSPPRMLVRDRND</sequence>
<dbReference type="AlphaFoldDB" id="A0A0D3J0P2"/>
<dbReference type="KEGG" id="ehx:EMIHUDRAFT_244503"/>
<dbReference type="PaxDb" id="2903-EOD17077"/>
<protein>
    <submittedName>
        <fullName evidence="1">Uncharacterized protein</fullName>
    </submittedName>
</protein>
<reference evidence="2" key="1">
    <citation type="journal article" date="2013" name="Nature">
        <title>Pan genome of the phytoplankton Emiliania underpins its global distribution.</title>
        <authorList>
            <person name="Read B.A."/>
            <person name="Kegel J."/>
            <person name="Klute M.J."/>
            <person name="Kuo A."/>
            <person name="Lefebvre S.C."/>
            <person name="Maumus F."/>
            <person name="Mayer C."/>
            <person name="Miller J."/>
            <person name="Monier A."/>
            <person name="Salamov A."/>
            <person name="Young J."/>
            <person name="Aguilar M."/>
            <person name="Claverie J.M."/>
            <person name="Frickenhaus S."/>
            <person name="Gonzalez K."/>
            <person name="Herman E.K."/>
            <person name="Lin Y.C."/>
            <person name="Napier J."/>
            <person name="Ogata H."/>
            <person name="Sarno A.F."/>
            <person name="Shmutz J."/>
            <person name="Schroeder D."/>
            <person name="de Vargas C."/>
            <person name="Verret F."/>
            <person name="von Dassow P."/>
            <person name="Valentin K."/>
            <person name="Van de Peer Y."/>
            <person name="Wheeler G."/>
            <person name="Dacks J.B."/>
            <person name="Delwiche C.F."/>
            <person name="Dyhrman S.T."/>
            <person name="Glockner G."/>
            <person name="John U."/>
            <person name="Richards T."/>
            <person name="Worden A.Z."/>
            <person name="Zhang X."/>
            <person name="Grigoriev I.V."/>
            <person name="Allen A.E."/>
            <person name="Bidle K."/>
            <person name="Borodovsky M."/>
            <person name="Bowler C."/>
            <person name="Brownlee C."/>
            <person name="Cock J.M."/>
            <person name="Elias M."/>
            <person name="Gladyshev V.N."/>
            <person name="Groth M."/>
            <person name="Guda C."/>
            <person name="Hadaegh A."/>
            <person name="Iglesias-Rodriguez M.D."/>
            <person name="Jenkins J."/>
            <person name="Jones B.M."/>
            <person name="Lawson T."/>
            <person name="Leese F."/>
            <person name="Lindquist E."/>
            <person name="Lobanov A."/>
            <person name="Lomsadze A."/>
            <person name="Malik S.B."/>
            <person name="Marsh M.E."/>
            <person name="Mackinder L."/>
            <person name="Mock T."/>
            <person name="Mueller-Roeber B."/>
            <person name="Pagarete A."/>
            <person name="Parker M."/>
            <person name="Probert I."/>
            <person name="Quesneville H."/>
            <person name="Raines C."/>
            <person name="Rensing S.A."/>
            <person name="Riano-Pachon D.M."/>
            <person name="Richier S."/>
            <person name="Rokitta S."/>
            <person name="Shiraiwa Y."/>
            <person name="Soanes D.M."/>
            <person name="van der Giezen M."/>
            <person name="Wahlund T.M."/>
            <person name="Williams B."/>
            <person name="Wilson W."/>
            <person name="Wolfe G."/>
            <person name="Wurch L.L."/>
        </authorList>
    </citation>
    <scope>NUCLEOTIDE SEQUENCE</scope>
</reference>
<reference evidence="1" key="2">
    <citation type="submission" date="2024-10" db="UniProtKB">
        <authorList>
            <consortium name="EnsemblProtists"/>
        </authorList>
    </citation>
    <scope>IDENTIFICATION</scope>
</reference>
<dbReference type="InterPro" id="IPR042120">
    <property type="entry name" value="MutL_C_dimsub"/>
</dbReference>
<dbReference type="Gene3D" id="3.30.1540.20">
    <property type="entry name" value="MutL, C-terminal domain, dimerisation subdomain"/>
    <property type="match status" value="1"/>
</dbReference>
<proteinExistence type="predicted"/>
<dbReference type="HOGENOM" id="CLU_1663979_0_0_1"/>
<evidence type="ECO:0000313" key="2">
    <source>
        <dbReference type="Proteomes" id="UP000013827"/>
    </source>
</evidence>